<dbReference type="Proteomes" id="UP001234178">
    <property type="component" value="Unassembled WGS sequence"/>
</dbReference>
<evidence type="ECO:0000256" key="1">
    <source>
        <dbReference type="SAM" id="MobiDB-lite"/>
    </source>
</evidence>
<comment type="caution">
    <text evidence="2">The sequence shown here is derived from an EMBL/GenBank/DDBJ whole genome shotgun (WGS) entry which is preliminary data.</text>
</comment>
<keyword evidence="3" id="KW-1185">Reference proteome</keyword>
<name>A0ABR0AAJ0_9CRUS</name>
<protein>
    <submittedName>
        <fullName evidence="2">Uncharacterized protein</fullName>
    </submittedName>
</protein>
<feature type="region of interest" description="Disordered" evidence="1">
    <location>
        <begin position="50"/>
        <end position="82"/>
    </location>
</feature>
<feature type="compositionally biased region" description="Basic and acidic residues" evidence="1">
    <location>
        <begin position="53"/>
        <end position="82"/>
    </location>
</feature>
<evidence type="ECO:0000313" key="3">
    <source>
        <dbReference type="Proteomes" id="UP001234178"/>
    </source>
</evidence>
<gene>
    <name evidence="2" type="ORF">OUZ56_007532</name>
</gene>
<accession>A0ABR0AAJ0</accession>
<reference evidence="2 3" key="1">
    <citation type="journal article" date="2023" name="Nucleic Acids Res.">
        <title>The hologenome of Daphnia magna reveals possible DNA methylation and microbiome-mediated evolution of the host genome.</title>
        <authorList>
            <person name="Chaturvedi A."/>
            <person name="Li X."/>
            <person name="Dhandapani V."/>
            <person name="Marshall H."/>
            <person name="Kissane S."/>
            <person name="Cuenca-Cambronero M."/>
            <person name="Asole G."/>
            <person name="Calvet F."/>
            <person name="Ruiz-Romero M."/>
            <person name="Marangio P."/>
            <person name="Guigo R."/>
            <person name="Rago D."/>
            <person name="Mirbahai L."/>
            <person name="Eastwood N."/>
            <person name="Colbourne J.K."/>
            <person name="Zhou J."/>
            <person name="Mallon E."/>
            <person name="Orsini L."/>
        </authorList>
    </citation>
    <scope>NUCLEOTIDE SEQUENCE [LARGE SCALE GENOMIC DNA]</scope>
    <source>
        <strain evidence="2">LRV0_1</strain>
    </source>
</reference>
<evidence type="ECO:0000313" key="2">
    <source>
        <dbReference type="EMBL" id="KAK4022045.1"/>
    </source>
</evidence>
<proteinExistence type="predicted"/>
<organism evidence="2 3">
    <name type="scientific">Daphnia magna</name>
    <dbReference type="NCBI Taxonomy" id="35525"/>
    <lineage>
        <taxon>Eukaryota</taxon>
        <taxon>Metazoa</taxon>
        <taxon>Ecdysozoa</taxon>
        <taxon>Arthropoda</taxon>
        <taxon>Crustacea</taxon>
        <taxon>Branchiopoda</taxon>
        <taxon>Diplostraca</taxon>
        <taxon>Cladocera</taxon>
        <taxon>Anomopoda</taxon>
        <taxon>Daphniidae</taxon>
        <taxon>Daphnia</taxon>
    </lineage>
</organism>
<dbReference type="EMBL" id="JAOYFB010000037">
    <property type="protein sequence ID" value="KAK4022045.1"/>
    <property type="molecule type" value="Genomic_DNA"/>
</dbReference>
<sequence>MSPPDGHFKRALYADNVTAKLNLFSSLTTGERQTMSVDVERPSVARTAVAVEVRAKRDGKQRCGHDDGKPKRSPHRSDKKLN</sequence>